<gene>
    <name evidence="2" type="ORF">DFH08DRAFT_721737</name>
</gene>
<keyword evidence="1" id="KW-1133">Transmembrane helix</keyword>
<keyword evidence="1" id="KW-0812">Transmembrane</keyword>
<feature type="transmembrane region" description="Helical" evidence="1">
    <location>
        <begin position="213"/>
        <end position="238"/>
    </location>
</feature>
<name>A0AAD6Z1Z5_9AGAR</name>
<dbReference type="Proteomes" id="UP001218218">
    <property type="component" value="Unassembled WGS sequence"/>
</dbReference>
<evidence type="ECO:0000313" key="2">
    <source>
        <dbReference type="EMBL" id="KAJ7304591.1"/>
    </source>
</evidence>
<feature type="transmembrane region" description="Helical" evidence="1">
    <location>
        <begin position="12"/>
        <end position="39"/>
    </location>
</feature>
<protein>
    <submittedName>
        <fullName evidence="2">Uncharacterized protein</fullName>
    </submittedName>
</protein>
<feature type="transmembrane region" description="Helical" evidence="1">
    <location>
        <begin position="51"/>
        <end position="68"/>
    </location>
</feature>
<feature type="non-terminal residue" evidence="2">
    <location>
        <position position="334"/>
    </location>
</feature>
<sequence>LAMAPYISADKAGLLSALLEGVLYGFSVLMFIAALWIFLHRRGAMPINYPMITVACLLFALSTIHLGVDFNRLVVAFVTLRDSYPGGPSAWFANPSQRSFIIKNAVYTFQTVLGDGVVIYRCYMVWRSFWIILVPSVLWVAVAVTGAGSVYSCTLPTTVSNDIYARELGKWIKAFYCMTLSCNLLATALLAFRLWTIDRGAQQTRLSKGIVMPVLMVVMDAGALYSFTVIAAVVCFAVESNGQYVVLDMVMPIISIAFYMVILRIGIAQRFLHGSTINMSTFNATIPRLPLSRRDAGLQAMHVSIEVQQAASYCNQQEMKAEEADDQRAKFSRV</sequence>
<feature type="transmembrane region" description="Helical" evidence="1">
    <location>
        <begin position="171"/>
        <end position="192"/>
    </location>
</feature>
<proteinExistence type="predicted"/>
<evidence type="ECO:0000256" key="1">
    <source>
        <dbReference type="SAM" id="Phobius"/>
    </source>
</evidence>
<accession>A0AAD6Z1Z5</accession>
<reference evidence="2" key="1">
    <citation type="submission" date="2023-03" db="EMBL/GenBank/DDBJ databases">
        <title>Massive genome expansion in bonnet fungi (Mycena s.s.) driven by repeated elements and novel gene families across ecological guilds.</title>
        <authorList>
            <consortium name="Lawrence Berkeley National Laboratory"/>
            <person name="Harder C.B."/>
            <person name="Miyauchi S."/>
            <person name="Viragh M."/>
            <person name="Kuo A."/>
            <person name="Thoen E."/>
            <person name="Andreopoulos B."/>
            <person name="Lu D."/>
            <person name="Skrede I."/>
            <person name="Drula E."/>
            <person name="Henrissat B."/>
            <person name="Morin E."/>
            <person name="Kohler A."/>
            <person name="Barry K."/>
            <person name="LaButti K."/>
            <person name="Morin E."/>
            <person name="Salamov A."/>
            <person name="Lipzen A."/>
            <person name="Mereny Z."/>
            <person name="Hegedus B."/>
            <person name="Baldrian P."/>
            <person name="Stursova M."/>
            <person name="Weitz H."/>
            <person name="Taylor A."/>
            <person name="Grigoriev I.V."/>
            <person name="Nagy L.G."/>
            <person name="Martin F."/>
            <person name="Kauserud H."/>
        </authorList>
    </citation>
    <scope>NUCLEOTIDE SEQUENCE</scope>
    <source>
        <strain evidence="2">CBHHK002</strain>
    </source>
</reference>
<dbReference type="AlphaFoldDB" id="A0AAD6Z1Z5"/>
<keyword evidence="1" id="KW-0472">Membrane</keyword>
<evidence type="ECO:0000313" key="3">
    <source>
        <dbReference type="Proteomes" id="UP001218218"/>
    </source>
</evidence>
<dbReference type="EMBL" id="JARIHO010000101">
    <property type="protein sequence ID" value="KAJ7304591.1"/>
    <property type="molecule type" value="Genomic_DNA"/>
</dbReference>
<feature type="transmembrane region" description="Helical" evidence="1">
    <location>
        <begin position="244"/>
        <end position="263"/>
    </location>
</feature>
<feature type="transmembrane region" description="Helical" evidence="1">
    <location>
        <begin position="130"/>
        <end position="151"/>
    </location>
</feature>
<comment type="caution">
    <text evidence="2">The sequence shown here is derived from an EMBL/GenBank/DDBJ whole genome shotgun (WGS) entry which is preliminary data.</text>
</comment>
<organism evidence="2 3">
    <name type="scientific">Mycena albidolilacea</name>
    <dbReference type="NCBI Taxonomy" id="1033008"/>
    <lineage>
        <taxon>Eukaryota</taxon>
        <taxon>Fungi</taxon>
        <taxon>Dikarya</taxon>
        <taxon>Basidiomycota</taxon>
        <taxon>Agaricomycotina</taxon>
        <taxon>Agaricomycetes</taxon>
        <taxon>Agaricomycetidae</taxon>
        <taxon>Agaricales</taxon>
        <taxon>Marasmiineae</taxon>
        <taxon>Mycenaceae</taxon>
        <taxon>Mycena</taxon>
    </lineage>
</organism>
<keyword evidence="3" id="KW-1185">Reference proteome</keyword>